<name>A0ABU9CG06_9BURK</name>
<sequence>MSRFMHWGPVLGAAGLAASAVAQTEIDACKRVSVPLERLACYDRALGFDTADIQQPLQDADIRAVFHPHGVVTEKHRQVFFVRSSTSISADNGDPAEVSLGRSAGRTTGAAKAAILWVPYGKLGMFDTEESQGLRPYLALGFESDTTKPERVDQVATQTFRVGGRSVFAARPKLHSGGAGAYELALRLQNNDVTDTRTASVEAPVDLNYHWVTAQQPMRLLLRDRWVFGGVTPYVDHASRRAPGAPASVNGVEVRLGAAATVPEWPDGFLPLNRLRPDLLRWQSEHVRQFNGERTRSTKHSVSLSWVIHRSHNGQQGIKVERLVGRNFRDGEETDAAKTAVKLTVKY</sequence>
<evidence type="ECO:0000313" key="1">
    <source>
        <dbReference type="EMBL" id="MEK8050802.1"/>
    </source>
</evidence>
<gene>
    <name evidence="1" type="ORF">AACH10_11190</name>
</gene>
<reference evidence="1 2" key="1">
    <citation type="submission" date="2024-04" db="EMBL/GenBank/DDBJ databases">
        <title>Novel species of the genus Ideonella isolated from streams.</title>
        <authorList>
            <person name="Lu H."/>
        </authorList>
    </citation>
    <scope>NUCLEOTIDE SEQUENCE [LARGE SCALE GENOMIC DNA]</scope>
    <source>
        <strain evidence="1 2">DXS22W</strain>
    </source>
</reference>
<protein>
    <recommendedName>
        <fullName evidence="3">Secreted protein</fullName>
    </recommendedName>
</protein>
<organism evidence="1 2">
    <name type="scientific">Pseudaquabacterium inlustre</name>
    <dbReference type="NCBI Taxonomy" id="2984192"/>
    <lineage>
        <taxon>Bacteria</taxon>
        <taxon>Pseudomonadati</taxon>
        <taxon>Pseudomonadota</taxon>
        <taxon>Betaproteobacteria</taxon>
        <taxon>Burkholderiales</taxon>
        <taxon>Sphaerotilaceae</taxon>
        <taxon>Pseudaquabacterium</taxon>
    </lineage>
</organism>
<evidence type="ECO:0008006" key="3">
    <source>
        <dbReference type="Google" id="ProtNLM"/>
    </source>
</evidence>
<dbReference type="Proteomes" id="UP001365405">
    <property type="component" value="Unassembled WGS sequence"/>
</dbReference>
<comment type="caution">
    <text evidence="1">The sequence shown here is derived from an EMBL/GenBank/DDBJ whole genome shotgun (WGS) entry which is preliminary data.</text>
</comment>
<accession>A0ABU9CG06</accession>
<evidence type="ECO:0000313" key="2">
    <source>
        <dbReference type="Proteomes" id="UP001365405"/>
    </source>
</evidence>
<dbReference type="EMBL" id="JBBUTH010000005">
    <property type="protein sequence ID" value="MEK8050802.1"/>
    <property type="molecule type" value="Genomic_DNA"/>
</dbReference>
<keyword evidence="2" id="KW-1185">Reference proteome</keyword>
<proteinExistence type="predicted"/>
<dbReference type="RefSeq" id="WP_341410494.1">
    <property type="nucleotide sequence ID" value="NZ_JBBUTH010000005.1"/>
</dbReference>